<evidence type="ECO:0000256" key="1">
    <source>
        <dbReference type="SAM" id="Phobius"/>
    </source>
</evidence>
<dbReference type="Proteomes" id="UP000442619">
    <property type="component" value="Unassembled WGS sequence"/>
</dbReference>
<dbReference type="PANTHER" id="PTHR36834">
    <property type="entry name" value="MEMBRANE PROTEIN-RELATED"/>
    <property type="match status" value="1"/>
</dbReference>
<dbReference type="InterPro" id="IPR006976">
    <property type="entry name" value="VanZ-like"/>
</dbReference>
<reference evidence="3 4" key="1">
    <citation type="submission" date="2019-08" db="EMBL/GenBank/DDBJ databases">
        <title>In-depth cultivation of the pig gut microbiome towards novel bacterial diversity and tailored functional studies.</title>
        <authorList>
            <person name="Wylensek D."/>
            <person name="Hitch T.C.A."/>
            <person name="Clavel T."/>
        </authorList>
    </citation>
    <scope>NUCLEOTIDE SEQUENCE [LARGE SCALE GENOMIC DNA]</scope>
    <source>
        <strain evidence="3 4">CA-Schmier-601-WT-3</strain>
    </source>
</reference>
<dbReference type="Pfam" id="PF04892">
    <property type="entry name" value="VanZ"/>
    <property type="match status" value="1"/>
</dbReference>
<keyword evidence="1" id="KW-0812">Transmembrane</keyword>
<sequence length="92" mass="10712">MDLINKRGNYMRQIILNIIMTIPFGFLLPLVAKKMNLIKVVLITMTFSLSIEFFQFFSITYRATDITDVITNTLGGLIGYCLYKLFHSLFEY</sequence>
<keyword evidence="1" id="KW-0472">Membrane</keyword>
<keyword evidence="4" id="KW-1185">Reference proteome</keyword>
<evidence type="ECO:0000259" key="2">
    <source>
        <dbReference type="Pfam" id="PF04892"/>
    </source>
</evidence>
<feature type="transmembrane region" description="Helical" evidence="1">
    <location>
        <begin position="69"/>
        <end position="86"/>
    </location>
</feature>
<keyword evidence="1" id="KW-1133">Transmembrane helix</keyword>
<feature type="transmembrane region" description="Helical" evidence="1">
    <location>
        <begin position="14"/>
        <end position="31"/>
    </location>
</feature>
<dbReference type="PANTHER" id="PTHR36834:SF2">
    <property type="entry name" value="MEMBRANE PROTEIN"/>
    <property type="match status" value="1"/>
</dbReference>
<gene>
    <name evidence="3" type="ORF">FYJ79_03140</name>
</gene>
<comment type="caution">
    <text evidence="3">The sequence shown here is derived from an EMBL/GenBank/DDBJ whole genome shotgun (WGS) entry which is preliminary data.</text>
</comment>
<feature type="transmembrane region" description="Helical" evidence="1">
    <location>
        <begin position="37"/>
        <end position="57"/>
    </location>
</feature>
<accession>A0A844FSG9</accession>
<feature type="domain" description="VanZ-like" evidence="2">
    <location>
        <begin position="12"/>
        <end position="86"/>
    </location>
</feature>
<proteinExistence type="predicted"/>
<evidence type="ECO:0000313" key="3">
    <source>
        <dbReference type="EMBL" id="MST88585.1"/>
    </source>
</evidence>
<dbReference type="InterPro" id="IPR053150">
    <property type="entry name" value="Teicoplanin_resist-assoc"/>
</dbReference>
<dbReference type="EMBL" id="VUNM01000004">
    <property type="protein sequence ID" value="MST88585.1"/>
    <property type="molecule type" value="Genomic_DNA"/>
</dbReference>
<evidence type="ECO:0000313" key="4">
    <source>
        <dbReference type="Proteomes" id="UP000442619"/>
    </source>
</evidence>
<name>A0A844FSG9_9FIRM</name>
<protein>
    <submittedName>
        <fullName evidence="3">VanZ family protein</fullName>
    </submittedName>
</protein>
<organism evidence="3 4">
    <name type="scientific">Sharpea porci</name>
    <dbReference type="NCBI Taxonomy" id="2652286"/>
    <lineage>
        <taxon>Bacteria</taxon>
        <taxon>Bacillati</taxon>
        <taxon>Bacillota</taxon>
        <taxon>Erysipelotrichia</taxon>
        <taxon>Erysipelotrichales</taxon>
        <taxon>Coprobacillaceae</taxon>
        <taxon>Sharpea</taxon>
    </lineage>
</organism>
<dbReference type="AlphaFoldDB" id="A0A844FSG9"/>